<evidence type="ECO:0000313" key="1">
    <source>
        <dbReference type="EnsemblPlants" id="OBART08G01510.2"/>
    </source>
</evidence>
<accession>A0A0D3GVW6</accession>
<dbReference type="Proteomes" id="UP000026960">
    <property type="component" value="Chromosome 8"/>
</dbReference>
<sequence length="85" mass="9249">MNLDYHSILKISLIDKCTAMFQITFYSLISPNFPSIGNSRGVGDVPVDSEAPVVTSSIYQGGFAGPVFEDAHRGRLSRRTARGTL</sequence>
<organism evidence="1">
    <name type="scientific">Oryza barthii</name>
    <dbReference type="NCBI Taxonomy" id="65489"/>
    <lineage>
        <taxon>Eukaryota</taxon>
        <taxon>Viridiplantae</taxon>
        <taxon>Streptophyta</taxon>
        <taxon>Embryophyta</taxon>
        <taxon>Tracheophyta</taxon>
        <taxon>Spermatophyta</taxon>
        <taxon>Magnoliopsida</taxon>
        <taxon>Liliopsida</taxon>
        <taxon>Poales</taxon>
        <taxon>Poaceae</taxon>
        <taxon>BOP clade</taxon>
        <taxon>Oryzoideae</taxon>
        <taxon>Oryzeae</taxon>
        <taxon>Oryzinae</taxon>
        <taxon>Oryza</taxon>
    </lineage>
</organism>
<proteinExistence type="predicted"/>
<dbReference type="EnsemblPlants" id="OBART08G01510.2">
    <property type="protein sequence ID" value="OBART08G01510.2"/>
    <property type="gene ID" value="OBART08G01510"/>
</dbReference>
<reference evidence="1" key="2">
    <citation type="submission" date="2015-03" db="UniProtKB">
        <authorList>
            <consortium name="EnsemblPlants"/>
        </authorList>
    </citation>
    <scope>IDENTIFICATION</scope>
</reference>
<dbReference type="Gramene" id="OBART08G01510.2">
    <property type="protein sequence ID" value="OBART08G01510.2"/>
    <property type="gene ID" value="OBART08G01510"/>
</dbReference>
<evidence type="ECO:0000313" key="2">
    <source>
        <dbReference type="Proteomes" id="UP000026960"/>
    </source>
</evidence>
<reference evidence="1" key="1">
    <citation type="journal article" date="2009" name="Rice">
        <title>De Novo Next Generation Sequencing of Plant Genomes.</title>
        <authorList>
            <person name="Rounsley S."/>
            <person name="Marri P.R."/>
            <person name="Yu Y."/>
            <person name="He R."/>
            <person name="Sisneros N."/>
            <person name="Goicoechea J.L."/>
            <person name="Lee S.J."/>
            <person name="Angelova A."/>
            <person name="Kudrna D."/>
            <person name="Luo M."/>
            <person name="Affourtit J."/>
            <person name="Desany B."/>
            <person name="Knight J."/>
            <person name="Niazi F."/>
            <person name="Egholm M."/>
            <person name="Wing R.A."/>
        </authorList>
    </citation>
    <scope>NUCLEOTIDE SEQUENCE [LARGE SCALE GENOMIC DNA]</scope>
    <source>
        <strain evidence="1">cv. IRGC 105608</strain>
    </source>
</reference>
<name>A0A0D3GVW6_9ORYZ</name>
<dbReference type="PaxDb" id="65489-OBART08G01510.2"/>
<dbReference type="HOGENOM" id="CLU_192478_0_0_1"/>
<keyword evidence="2" id="KW-1185">Reference proteome</keyword>
<dbReference type="AlphaFoldDB" id="A0A0D3GVW6"/>
<protein>
    <submittedName>
        <fullName evidence="1">Uncharacterized protein</fullName>
    </submittedName>
</protein>